<dbReference type="RefSeq" id="XP_028147361.1">
    <property type="nucleotide sequence ID" value="XM_028291560.1"/>
</dbReference>
<dbReference type="EnsemblMetazoa" id="XM_028291560.2">
    <property type="protein sequence ID" value="XP_028147361.1"/>
    <property type="gene ID" value="LOC114340789"/>
</dbReference>
<evidence type="ECO:0000256" key="7">
    <source>
        <dbReference type="ARBA" id="ARBA00023136"/>
    </source>
</evidence>
<feature type="transmembrane region" description="Helical" evidence="8">
    <location>
        <begin position="431"/>
        <end position="453"/>
    </location>
</feature>
<evidence type="ECO:0000256" key="8">
    <source>
        <dbReference type="SAM" id="Phobius"/>
    </source>
</evidence>
<accession>A0A6P7GD69</accession>
<keyword evidence="3" id="KW-1003">Cell membrane</keyword>
<feature type="transmembrane region" description="Helical" evidence="8">
    <location>
        <begin position="303"/>
        <end position="323"/>
    </location>
</feature>
<dbReference type="PROSITE" id="PS51257">
    <property type="entry name" value="PROKAR_LIPOPROTEIN"/>
    <property type="match status" value="1"/>
</dbReference>
<evidence type="ECO:0000256" key="2">
    <source>
        <dbReference type="ARBA" id="ARBA00022448"/>
    </source>
</evidence>
<reference evidence="12" key="1">
    <citation type="submission" date="2025-04" db="UniProtKB">
        <authorList>
            <consortium name="RefSeq"/>
        </authorList>
    </citation>
    <scope>IDENTIFICATION</scope>
    <source>
        <tissue evidence="12">Whole insect</tissue>
    </source>
</reference>
<dbReference type="InParanoid" id="A0A6P7GD69"/>
<organism evidence="12">
    <name type="scientific">Diabrotica virgifera virgifera</name>
    <name type="common">western corn rootworm</name>
    <dbReference type="NCBI Taxonomy" id="50390"/>
    <lineage>
        <taxon>Eukaryota</taxon>
        <taxon>Metazoa</taxon>
        <taxon>Ecdysozoa</taxon>
        <taxon>Arthropoda</taxon>
        <taxon>Hexapoda</taxon>
        <taxon>Insecta</taxon>
        <taxon>Pterygota</taxon>
        <taxon>Neoptera</taxon>
        <taxon>Endopterygota</taxon>
        <taxon>Coleoptera</taxon>
        <taxon>Polyphaga</taxon>
        <taxon>Cucujiformia</taxon>
        <taxon>Chrysomeloidea</taxon>
        <taxon>Chrysomelidae</taxon>
        <taxon>Galerucinae</taxon>
        <taxon>Diabroticina</taxon>
        <taxon>Diabroticites</taxon>
        <taxon>Diabrotica</taxon>
    </lineage>
</organism>
<comment type="subcellular location">
    <subcellularLocation>
        <location evidence="1">Cell membrane</location>
        <topology evidence="1">Multi-pass membrane protein</topology>
    </subcellularLocation>
</comment>
<dbReference type="PANTHER" id="PTHR48021:SF46">
    <property type="entry name" value="MAJOR FACILITATOR SUPERFAMILY (MFS) PROFILE DOMAIN-CONTAINING PROTEIN"/>
    <property type="match status" value="1"/>
</dbReference>
<feature type="transmembrane region" description="Helical" evidence="8">
    <location>
        <begin position="124"/>
        <end position="144"/>
    </location>
</feature>
<keyword evidence="5 8" id="KW-0812">Transmembrane</keyword>
<dbReference type="PANTHER" id="PTHR48021">
    <property type="match status" value="1"/>
</dbReference>
<dbReference type="InterPro" id="IPR005828">
    <property type="entry name" value="MFS_sugar_transport-like"/>
</dbReference>
<dbReference type="Pfam" id="PF00083">
    <property type="entry name" value="Sugar_tr"/>
    <property type="match status" value="1"/>
</dbReference>
<evidence type="ECO:0000256" key="1">
    <source>
        <dbReference type="ARBA" id="ARBA00004651"/>
    </source>
</evidence>
<name>A0A6P7GD69_DIAVI</name>
<dbReference type="AlphaFoldDB" id="A0A6P7GD69"/>
<dbReference type="SUPFAM" id="SSF103473">
    <property type="entry name" value="MFS general substrate transporter"/>
    <property type="match status" value="1"/>
</dbReference>
<dbReference type="FunFam" id="1.20.1250.20:FF:000218">
    <property type="entry name" value="facilitated trehalose transporter Tret1"/>
    <property type="match status" value="1"/>
</dbReference>
<feature type="transmembrane region" description="Helical" evidence="8">
    <location>
        <begin position="330"/>
        <end position="352"/>
    </location>
</feature>
<keyword evidence="11" id="KW-1185">Reference proteome</keyword>
<evidence type="ECO:0000313" key="10">
    <source>
        <dbReference type="EnsemblMetazoa" id="XP_028147361.1"/>
    </source>
</evidence>
<keyword evidence="7 8" id="KW-0472">Membrane</keyword>
<dbReference type="KEGG" id="dvv:114340789"/>
<dbReference type="OrthoDB" id="6133115at2759"/>
<feature type="transmembrane region" description="Helical" evidence="8">
    <location>
        <begin position="69"/>
        <end position="87"/>
    </location>
</feature>
<feature type="transmembrane region" description="Helical" evidence="8">
    <location>
        <begin position="181"/>
        <end position="202"/>
    </location>
</feature>
<evidence type="ECO:0000313" key="11">
    <source>
        <dbReference type="Proteomes" id="UP001652700"/>
    </source>
</evidence>
<feature type="transmembrane region" description="Helical" evidence="8">
    <location>
        <begin position="156"/>
        <end position="175"/>
    </location>
</feature>
<protein>
    <submittedName>
        <fullName evidence="12">Facilitated trehalose transporter Tret1-like</fullName>
    </submittedName>
</protein>
<feature type="transmembrane region" description="Helical" evidence="8">
    <location>
        <begin position="403"/>
        <end position="425"/>
    </location>
</feature>
<reference evidence="10" key="2">
    <citation type="submission" date="2025-05" db="UniProtKB">
        <authorList>
            <consortium name="EnsemblMetazoa"/>
        </authorList>
    </citation>
    <scope>IDENTIFICATION</scope>
</reference>
<dbReference type="InterPro" id="IPR050549">
    <property type="entry name" value="MFS_Trehalose_Transporter"/>
</dbReference>
<gene>
    <name evidence="12" type="primary">LOC114340789</name>
</gene>
<sequence>MTKGTMKTCEKPKNNETESEVGCVWPQIVAILAACLGAFNDGVLYAWTSPFLVKLVNDKEHYDISESEANNMTIVQPLAMVLTGYFFSKLTNLIGRKKTMLLVGVPQVLSLLICAFARSVYVFYVGRVFAGIGSAIIWSALPAYVGEVASPDVRGVWGNSLTSVIYAGQFFINVAGSYCDILTASCIFSSVSVLFSVVFYFMPESPFFFIMKGDDESAKKSLRFLTRKTNVDKDFSMLKNDVDRQMSETGNWKDLICIKSNRKALTIALFLRITQTFSGNAILTQYNQYIIQKAGGNVSPETASIIFSGLCIVFNIFVISFIVDRFSRKVLYSSSLVLCSMAILALAAYLYFDEFVPNTDLDSVAWLPLTCLITFQIGWSYGLAVIPTLMMGELFSVSIKSKAMLIMMVALGGGISFVNVLFNILNSVLGTFAPFVFFALCSIGAAIVSLYIIPETKGKTLEEIQMDLKASSKDKKKNNIIPAIEA</sequence>
<evidence type="ECO:0000259" key="9">
    <source>
        <dbReference type="PROSITE" id="PS50850"/>
    </source>
</evidence>
<evidence type="ECO:0000313" key="12">
    <source>
        <dbReference type="RefSeq" id="XP_028147361.1"/>
    </source>
</evidence>
<dbReference type="Gene3D" id="1.20.1250.20">
    <property type="entry name" value="MFS general substrate transporter like domains"/>
    <property type="match status" value="1"/>
</dbReference>
<keyword evidence="2" id="KW-0813">Transport</keyword>
<feature type="domain" description="Major facilitator superfamily (MFS) profile" evidence="9">
    <location>
        <begin position="26"/>
        <end position="457"/>
    </location>
</feature>
<keyword evidence="4" id="KW-0762">Sugar transport</keyword>
<dbReference type="Proteomes" id="UP001652700">
    <property type="component" value="Unplaced"/>
</dbReference>
<dbReference type="InterPro" id="IPR020846">
    <property type="entry name" value="MFS_dom"/>
</dbReference>
<evidence type="ECO:0000256" key="3">
    <source>
        <dbReference type="ARBA" id="ARBA00022475"/>
    </source>
</evidence>
<evidence type="ECO:0000256" key="6">
    <source>
        <dbReference type="ARBA" id="ARBA00022989"/>
    </source>
</evidence>
<dbReference type="GeneID" id="114340789"/>
<feature type="transmembrane region" description="Helical" evidence="8">
    <location>
        <begin position="21"/>
        <end position="39"/>
    </location>
</feature>
<feature type="transmembrane region" description="Helical" evidence="8">
    <location>
        <begin position="364"/>
        <end position="391"/>
    </location>
</feature>
<dbReference type="GO" id="GO:0005886">
    <property type="term" value="C:plasma membrane"/>
    <property type="evidence" value="ECO:0007669"/>
    <property type="project" value="UniProtKB-SubCell"/>
</dbReference>
<proteinExistence type="predicted"/>
<dbReference type="GO" id="GO:0022857">
    <property type="term" value="F:transmembrane transporter activity"/>
    <property type="evidence" value="ECO:0007669"/>
    <property type="project" value="InterPro"/>
</dbReference>
<dbReference type="InterPro" id="IPR036259">
    <property type="entry name" value="MFS_trans_sf"/>
</dbReference>
<dbReference type="PROSITE" id="PS50850">
    <property type="entry name" value="MFS"/>
    <property type="match status" value="1"/>
</dbReference>
<keyword evidence="6 8" id="KW-1133">Transmembrane helix</keyword>
<evidence type="ECO:0000256" key="5">
    <source>
        <dbReference type="ARBA" id="ARBA00022692"/>
    </source>
</evidence>
<evidence type="ECO:0000256" key="4">
    <source>
        <dbReference type="ARBA" id="ARBA00022597"/>
    </source>
</evidence>